<organism evidence="2 3">
    <name type="scientific">Babesia ovata</name>
    <dbReference type="NCBI Taxonomy" id="189622"/>
    <lineage>
        <taxon>Eukaryota</taxon>
        <taxon>Sar</taxon>
        <taxon>Alveolata</taxon>
        <taxon>Apicomplexa</taxon>
        <taxon>Aconoidasida</taxon>
        <taxon>Piroplasmida</taxon>
        <taxon>Babesiidae</taxon>
        <taxon>Babesia</taxon>
    </lineage>
</organism>
<gene>
    <name evidence="2" type="ORF">BOVATA_010910</name>
</gene>
<evidence type="ECO:0000313" key="2">
    <source>
        <dbReference type="EMBL" id="GBE59598.1"/>
    </source>
</evidence>
<dbReference type="EMBL" id="BDSA01000001">
    <property type="protein sequence ID" value="GBE59598.1"/>
    <property type="molecule type" value="Genomic_DNA"/>
</dbReference>
<sequence>MATMTAEQLHCCVVLFEVMATRYPVFRLEYGRFQQMAIDRLCAMSSVDQPTNNSLREPPPPGNGSSETAVRKLSSKVQRVYRRVYPYFEAVNIRLGTSRANTAHLVDAAACIQRQHSSCASFQWEQYNALCSNVKQLLRNAELFSLQSTMDFVALLHRNASMNHDAVHLDSEQVHVLAKKLAELNIDSYMVIPKEDGEFPLPDHVDQCVTKLFAVCLETPPLTSLTDCLLALIEREMLNDHLKLLLIPYVSSCISQSQCRMEDLLLLVPHRWLQHPNWLPFWVVYMSALLNSPKGQNAGNIECLSRACDTVSRYLSDLSLDMSESNTGTVPESGAVIGTVDEAPSTVSSPHSDELNGASRMYRWLGQLDEVRLLNITDTEDVDSTSSLSTLLEKRFGVPSHQEGILGGFIANLSKLQATFGAAIQSESSPSNKTSATASRRRAVRHTDNNAGVNFQSSQNGHKNANKYYVGTLMPDRNFTETAAVSKDNSTQFGVSSAAAQTTLGDTDDTCSEHCRTAGEAENSLSELQHAHNILGVRISILQRQLDSIV</sequence>
<dbReference type="GeneID" id="39873368"/>
<keyword evidence="3" id="KW-1185">Reference proteome</keyword>
<dbReference type="VEuPathDB" id="PiroplasmaDB:BOVATA_010910"/>
<name>A0A2H6K9E3_9APIC</name>
<comment type="caution">
    <text evidence="2">The sequence shown here is derived from an EMBL/GenBank/DDBJ whole genome shotgun (WGS) entry which is preliminary data.</text>
</comment>
<protein>
    <submittedName>
        <fullName evidence="2">F-box FBD LRR-repeat containing protein, putative</fullName>
    </submittedName>
</protein>
<feature type="region of interest" description="Disordered" evidence="1">
    <location>
        <begin position="425"/>
        <end position="445"/>
    </location>
</feature>
<evidence type="ECO:0000313" key="3">
    <source>
        <dbReference type="Proteomes" id="UP000236319"/>
    </source>
</evidence>
<reference evidence="2 3" key="1">
    <citation type="journal article" date="2017" name="BMC Genomics">
        <title>Whole-genome assembly of Babesia ovata and comparative genomics between closely related pathogens.</title>
        <authorList>
            <person name="Yamagishi J."/>
            <person name="Asada M."/>
            <person name="Hakimi H."/>
            <person name="Tanaka T.Q."/>
            <person name="Sugimoto C."/>
            <person name="Kawazu S."/>
        </authorList>
    </citation>
    <scope>NUCLEOTIDE SEQUENCE [LARGE SCALE GENOMIC DNA]</scope>
    <source>
        <strain evidence="2 3">Miyake</strain>
    </source>
</reference>
<dbReference type="AlphaFoldDB" id="A0A2H6K9E3"/>
<dbReference type="OrthoDB" id="366157at2759"/>
<feature type="region of interest" description="Disordered" evidence="1">
    <location>
        <begin position="49"/>
        <end position="69"/>
    </location>
</feature>
<accession>A0A2H6K9E3</accession>
<dbReference type="RefSeq" id="XP_028865841.1">
    <property type="nucleotide sequence ID" value="XM_029010008.1"/>
</dbReference>
<dbReference type="Proteomes" id="UP000236319">
    <property type="component" value="Unassembled WGS sequence"/>
</dbReference>
<evidence type="ECO:0000256" key="1">
    <source>
        <dbReference type="SAM" id="MobiDB-lite"/>
    </source>
</evidence>
<proteinExistence type="predicted"/>